<dbReference type="SUPFAM" id="SSF56672">
    <property type="entry name" value="DNA/RNA polymerases"/>
    <property type="match status" value="1"/>
</dbReference>
<dbReference type="PANTHER" id="PTHR31635:SF196">
    <property type="entry name" value="REVERSE TRANSCRIPTASE DOMAIN-CONTAINING PROTEIN-RELATED"/>
    <property type="match status" value="1"/>
</dbReference>
<feature type="compositionally biased region" description="Polar residues" evidence="1">
    <location>
        <begin position="13"/>
        <end position="22"/>
    </location>
</feature>
<dbReference type="PROSITE" id="PS50878">
    <property type="entry name" value="RT_POL"/>
    <property type="match status" value="1"/>
</dbReference>
<feature type="compositionally biased region" description="Basic residues" evidence="1">
    <location>
        <begin position="1"/>
        <end position="12"/>
    </location>
</feature>
<reference evidence="3" key="1">
    <citation type="submission" date="2025-08" db="UniProtKB">
        <authorList>
            <consortium name="Ensembl"/>
        </authorList>
    </citation>
    <scope>IDENTIFICATION</scope>
</reference>
<dbReference type="AlphaFoldDB" id="A0A3Q3KVC8"/>
<organism evidence="3 4">
    <name type="scientific">Labrus bergylta</name>
    <name type="common">ballan wrasse</name>
    <dbReference type="NCBI Taxonomy" id="56723"/>
    <lineage>
        <taxon>Eukaryota</taxon>
        <taxon>Metazoa</taxon>
        <taxon>Chordata</taxon>
        <taxon>Craniata</taxon>
        <taxon>Vertebrata</taxon>
        <taxon>Euteleostomi</taxon>
        <taxon>Actinopterygii</taxon>
        <taxon>Neopterygii</taxon>
        <taxon>Teleostei</taxon>
        <taxon>Neoteleostei</taxon>
        <taxon>Acanthomorphata</taxon>
        <taxon>Eupercaria</taxon>
        <taxon>Labriformes</taxon>
        <taxon>Labridae</taxon>
        <taxon>Labrus</taxon>
    </lineage>
</organism>
<dbReference type="Ensembl" id="ENSLBET00000000955.1">
    <property type="protein sequence ID" value="ENSLBEP00000000889.1"/>
    <property type="gene ID" value="ENSLBEG00000000717.1"/>
</dbReference>
<dbReference type="Pfam" id="PF00078">
    <property type="entry name" value="RVT_1"/>
    <property type="match status" value="1"/>
</dbReference>
<sequence length="387" mass="44645">MEKYNFRRKNRSKTAGSSSQQPHVLGRTGKRKTSPNSSKLSRKLRKTYPNISTRKQPTSKLHLPKLNHHSPCYQSSISLSRGCRQGCPSSPLLFALAIEPLAIAVRSNLSITGFKFGHNEHKLSLYADDLLLYITEPYTSLPPLLQCLKKYSAASGYKLNYTKSEILPLNIQDRNIRSLTNPLKWSTNGFKYLGINIGITKDQIFKDNFIKLLEQTRSDFKRWMDLPISLIGRVNSIKMNVLPKFTYLFQCIPIKIKKTFFEEINKAMTHFLWQKKTPRVKLMALQAPYSKGGLNLPNFRNYYLASQFRPLWIWLHAERSEVRWVSIEQHEMRTSPLNMIPFLEQNCSICHDWSSCVESLTFKKTLSVCTRLKGTSLPALTQIMTFS</sequence>
<keyword evidence="4" id="KW-1185">Reference proteome</keyword>
<proteinExistence type="predicted"/>
<dbReference type="PANTHER" id="PTHR31635">
    <property type="entry name" value="REVERSE TRANSCRIPTASE DOMAIN-CONTAINING PROTEIN-RELATED"/>
    <property type="match status" value="1"/>
</dbReference>
<dbReference type="InParanoid" id="A0A3Q3KVC8"/>
<evidence type="ECO:0000313" key="3">
    <source>
        <dbReference type="Ensembl" id="ENSLBEP00000000889.1"/>
    </source>
</evidence>
<reference evidence="3" key="2">
    <citation type="submission" date="2025-09" db="UniProtKB">
        <authorList>
            <consortium name="Ensembl"/>
        </authorList>
    </citation>
    <scope>IDENTIFICATION</scope>
</reference>
<dbReference type="InterPro" id="IPR000477">
    <property type="entry name" value="RT_dom"/>
</dbReference>
<feature type="domain" description="Reverse transcriptase" evidence="2">
    <location>
        <begin position="1"/>
        <end position="197"/>
    </location>
</feature>
<dbReference type="GeneTree" id="ENSGT01150000286925"/>
<protein>
    <recommendedName>
        <fullName evidence="2">Reverse transcriptase domain-containing protein</fullName>
    </recommendedName>
</protein>
<dbReference type="Proteomes" id="UP000261660">
    <property type="component" value="Unplaced"/>
</dbReference>
<feature type="compositionally biased region" description="Polar residues" evidence="1">
    <location>
        <begin position="49"/>
        <end position="59"/>
    </location>
</feature>
<accession>A0A3Q3KVC8</accession>
<feature type="region of interest" description="Disordered" evidence="1">
    <location>
        <begin position="1"/>
        <end position="65"/>
    </location>
</feature>
<evidence type="ECO:0000256" key="1">
    <source>
        <dbReference type="SAM" id="MobiDB-lite"/>
    </source>
</evidence>
<dbReference type="STRING" id="56723.ENSLBEP00000000889"/>
<evidence type="ECO:0000259" key="2">
    <source>
        <dbReference type="PROSITE" id="PS50878"/>
    </source>
</evidence>
<name>A0A3Q3KVC8_9LABR</name>
<evidence type="ECO:0000313" key="4">
    <source>
        <dbReference type="Proteomes" id="UP000261660"/>
    </source>
</evidence>
<dbReference type="InterPro" id="IPR043502">
    <property type="entry name" value="DNA/RNA_pol_sf"/>
</dbReference>